<evidence type="ECO:0000256" key="4">
    <source>
        <dbReference type="ARBA" id="ARBA00022737"/>
    </source>
</evidence>
<feature type="repeat" description="Hemopexin" evidence="12">
    <location>
        <begin position="446"/>
        <end position="493"/>
    </location>
</feature>
<dbReference type="CDD" id="cd04278">
    <property type="entry name" value="ZnMc_MMP"/>
    <property type="match status" value="1"/>
</dbReference>
<dbReference type="InterPro" id="IPR036375">
    <property type="entry name" value="Hemopexin-like_dom_sf"/>
</dbReference>
<dbReference type="PANTHER" id="PTHR10201">
    <property type="entry name" value="MATRIX METALLOPROTEINASE"/>
    <property type="match status" value="1"/>
</dbReference>
<dbReference type="PIRSF" id="PIRSF001191">
    <property type="entry name" value="Peptidase_M10A_matrix"/>
    <property type="match status" value="1"/>
</dbReference>
<evidence type="ECO:0000256" key="13">
    <source>
        <dbReference type="SAM" id="MobiDB-lite"/>
    </source>
</evidence>
<dbReference type="SUPFAM" id="SSF55486">
    <property type="entry name" value="Metalloproteases ('zincins'), catalytic domain"/>
    <property type="match status" value="1"/>
</dbReference>
<evidence type="ECO:0000256" key="10">
    <source>
        <dbReference type="PIRSR" id="PIRSR001191-2"/>
    </source>
</evidence>
<feature type="signal peptide" evidence="14">
    <location>
        <begin position="1"/>
        <end position="21"/>
    </location>
</feature>
<comment type="cofactor">
    <cofactor evidence="11">
        <name>Zn(2+)</name>
        <dbReference type="ChEBI" id="CHEBI:29105"/>
    </cofactor>
    <text evidence="11">Binds 2 Zn(2+) ions per subunit.</text>
</comment>
<evidence type="ECO:0000259" key="15">
    <source>
        <dbReference type="SMART" id="SM00235"/>
    </source>
</evidence>
<evidence type="ECO:0000256" key="14">
    <source>
        <dbReference type="SAM" id="SignalP"/>
    </source>
</evidence>
<dbReference type="InterPro" id="IPR024079">
    <property type="entry name" value="MetalloPept_cat_dom_sf"/>
</dbReference>
<keyword evidence="2" id="KW-0645">Protease</keyword>
<dbReference type="CDD" id="cd00094">
    <property type="entry name" value="HX"/>
    <property type="match status" value="1"/>
</dbReference>
<dbReference type="FunFam" id="3.40.390.10:FF:000022">
    <property type="entry name" value="Matrix metalloproteinase 1, isoform C"/>
    <property type="match status" value="1"/>
</dbReference>
<dbReference type="InterPro" id="IPR018487">
    <property type="entry name" value="Hemopexin-like_repeat"/>
</dbReference>
<evidence type="ECO:0000256" key="3">
    <source>
        <dbReference type="ARBA" id="ARBA00022723"/>
    </source>
</evidence>
<feature type="repeat" description="Hemopexin" evidence="12">
    <location>
        <begin position="350"/>
        <end position="395"/>
    </location>
</feature>
<feature type="binding site" evidence="10">
    <location>
        <position position="226"/>
    </location>
    <ligand>
        <name>Zn(2+)</name>
        <dbReference type="ChEBI" id="CHEBI:29105"/>
        <label>2</label>
        <note>catalytic</note>
    </ligand>
</feature>
<gene>
    <name evidence="16" type="ORF">ABEB36_011564</name>
</gene>
<dbReference type="GO" id="GO:0006508">
    <property type="term" value="P:proteolysis"/>
    <property type="evidence" value="ECO:0007669"/>
    <property type="project" value="UniProtKB-KW"/>
</dbReference>
<feature type="binding site" evidence="11">
    <location>
        <position position="208"/>
    </location>
    <ligand>
        <name>Ca(2+)</name>
        <dbReference type="ChEBI" id="CHEBI:29108"/>
        <label>1</label>
    </ligand>
</feature>
<dbReference type="Pfam" id="PF00045">
    <property type="entry name" value="Hemopexin"/>
    <property type="match status" value="4"/>
</dbReference>
<feature type="binding site" evidence="11">
    <location>
        <position position="244"/>
    </location>
    <ligand>
        <name>Zn(2+)</name>
        <dbReference type="ChEBI" id="CHEBI:29105"/>
        <label>2</label>
        <note>catalytic</note>
    </ligand>
</feature>
<dbReference type="Gene3D" id="2.110.10.10">
    <property type="entry name" value="Hemopexin-like domain"/>
    <property type="match status" value="1"/>
</dbReference>
<feature type="binding site" evidence="11">
    <location>
        <position position="174"/>
    </location>
    <ligand>
        <name>Zn(2+)</name>
        <dbReference type="ChEBI" id="CHEBI:29105"/>
        <label>1</label>
    </ligand>
</feature>
<keyword evidence="4" id="KW-0677">Repeat</keyword>
<keyword evidence="5" id="KW-0378">Hydrolase</keyword>
<feature type="binding site" evidence="11">
    <location>
        <position position="180"/>
    </location>
    <ligand>
        <name>Ca(2+)</name>
        <dbReference type="ChEBI" id="CHEBI:29108"/>
        <label>3</label>
    </ligand>
</feature>
<dbReference type="AlphaFoldDB" id="A0ABD1E914"/>
<dbReference type="InterPro" id="IPR033739">
    <property type="entry name" value="M10A_MMP"/>
</dbReference>
<evidence type="ECO:0000313" key="17">
    <source>
        <dbReference type="Proteomes" id="UP001566132"/>
    </source>
</evidence>
<feature type="chain" id="PRO_5044763003" description="Peptidase metallopeptidase domain-containing protein" evidence="14">
    <location>
        <begin position="22"/>
        <end position="553"/>
    </location>
</feature>
<feature type="domain" description="Peptidase metallopeptidase" evidence="15">
    <location>
        <begin position="103"/>
        <end position="273"/>
    </location>
</feature>
<feature type="binding site" evidence="11">
    <location>
        <position position="405"/>
    </location>
    <ligand>
        <name>Ca(2+)</name>
        <dbReference type="ChEBI" id="CHEBI:29108"/>
        <label>5</label>
    </ligand>
</feature>
<feature type="region of interest" description="Disordered" evidence="13">
    <location>
        <begin position="300"/>
        <end position="340"/>
    </location>
</feature>
<feature type="binding site" evidence="11">
    <location>
        <position position="498"/>
    </location>
    <ligand>
        <name>Ca(2+)</name>
        <dbReference type="ChEBI" id="CHEBI:29108"/>
        <label>4</label>
    </ligand>
</feature>
<dbReference type="GO" id="GO:0008237">
    <property type="term" value="F:metallopeptidase activity"/>
    <property type="evidence" value="ECO:0007669"/>
    <property type="project" value="UniProtKB-KW"/>
</dbReference>
<feature type="repeat" description="Hemopexin" evidence="12">
    <location>
        <begin position="494"/>
        <end position="541"/>
    </location>
</feature>
<feature type="binding site" description="in inhibited form" evidence="11">
    <location>
        <position position="89"/>
    </location>
    <ligand>
        <name>Zn(2+)</name>
        <dbReference type="ChEBI" id="CHEBI:29105"/>
        <label>2</label>
        <note>catalytic</note>
    </ligand>
</feature>
<organism evidence="16 17">
    <name type="scientific">Hypothenemus hampei</name>
    <name type="common">Coffee berry borer</name>
    <dbReference type="NCBI Taxonomy" id="57062"/>
    <lineage>
        <taxon>Eukaryota</taxon>
        <taxon>Metazoa</taxon>
        <taxon>Ecdysozoa</taxon>
        <taxon>Arthropoda</taxon>
        <taxon>Hexapoda</taxon>
        <taxon>Insecta</taxon>
        <taxon>Pterygota</taxon>
        <taxon>Neoptera</taxon>
        <taxon>Endopterygota</taxon>
        <taxon>Coleoptera</taxon>
        <taxon>Polyphaga</taxon>
        <taxon>Cucujiformia</taxon>
        <taxon>Curculionidae</taxon>
        <taxon>Scolytinae</taxon>
        <taxon>Hypothenemus</taxon>
    </lineage>
</organism>
<accession>A0ABD1E914</accession>
<feature type="binding site" evidence="11">
    <location>
        <position position="354"/>
    </location>
    <ligand>
        <name>Ca(2+)</name>
        <dbReference type="ChEBI" id="CHEBI:29108"/>
        <label>4</label>
    </ligand>
</feature>
<evidence type="ECO:0000256" key="2">
    <source>
        <dbReference type="ARBA" id="ARBA00022670"/>
    </source>
</evidence>
<evidence type="ECO:0000256" key="6">
    <source>
        <dbReference type="ARBA" id="ARBA00022833"/>
    </source>
</evidence>
<feature type="binding site" evidence="11">
    <location>
        <position position="208"/>
    </location>
    <ligand>
        <name>Ca(2+)</name>
        <dbReference type="ChEBI" id="CHEBI:29108"/>
        <label>3</label>
    </ligand>
</feature>
<evidence type="ECO:0000256" key="7">
    <source>
        <dbReference type="ARBA" id="ARBA00023049"/>
    </source>
</evidence>
<comment type="cofactor">
    <cofactor evidence="11">
        <name>Ca(2+)</name>
        <dbReference type="ChEBI" id="CHEBI:29108"/>
    </cofactor>
    <text evidence="11">Can bind about 5 Ca(2+) ions per subunit.</text>
</comment>
<feature type="active site" evidence="9">
    <location>
        <position position="227"/>
    </location>
</feature>
<dbReference type="SUPFAM" id="SSF47090">
    <property type="entry name" value="PGBD-like"/>
    <property type="match status" value="1"/>
</dbReference>
<dbReference type="Gene3D" id="3.40.390.10">
    <property type="entry name" value="Collagenase (Catalytic Domain)"/>
    <property type="match status" value="1"/>
</dbReference>
<keyword evidence="7" id="KW-0482">Metalloprotease</keyword>
<evidence type="ECO:0000313" key="16">
    <source>
        <dbReference type="EMBL" id="KAL1490885.1"/>
    </source>
</evidence>
<keyword evidence="14" id="KW-0732">Signal</keyword>
<feature type="binding site" evidence="10">
    <location>
        <position position="230"/>
    </location>
    <ligand>
        <name>Zn(2+)</name>
        <dbReference type="ChEBI" id="CHEBI:29105"/>
        <label>2</label>
        <note>catalytic</note>
    </ligand>
</feature>
<dbReference type="SUPFAM" id="SSF50923">
    <property type="entry name" value="Hemopexin-like domain"/>
    <property type="match status" value="1"/>
</dbReference>
<reference evidence="16 17" key="1">
    <citation type="submission" date="2024-05" db="EMBL/GenBank/DDBJ databases">
        <title>Genetic variation in Jamaican populations of the coffee berry borer (Hypothenemus hampei).</title>
        <authorList>
            <person name="Errbii M."/>
            <person name="Myrie A."/>
        </authorList>
    </citation>
    <scope>NUCLEOTIDE SEQUENCE [LARGE SCALE GENOMIC DNA]</scope>
    <source>
        <strain evidence="16">JA-Hopewell-2020-01-JO</strain>
        <tissue evidence="16">Whole body</tissue>
    </source>
</reference>
<evidence type="ECO:0000256" key="1">
    <source>
        <dbReference type="ARBA" id="ARBA00010370"/>
    </source>
</evidence>
<feature type="binding site" evidence="11">
    <location>
        <position position="201"/>
    </location>
    <ligand>
        <name>Ca(2+)</name>
        <dbReference type="ChEBI" id="CHEBI:29108"/>
        <label>2</label>
    </ligand>
</feature>
<proteinExistence type="inferred from homology"/>
<evidence type="ECO:0000256" key="12">
    <source>
        <dbReference type="PROSITE-ProRule" id="PRU01011"/>
    </source>
</evidence>
<sequence>MATVLIKFIFCWCLCFYWTECLPKIEPNNNALKFMKNYGYLIDDNEQSEAIYSQENLSEIIKKVQHFGAIEETGVIDNNTLKLMTSRRCGVPDIRPEKFTSNRRKRFAIVSGWNKRHLTYYISNWSLKLGEATVAENIEKALNVWGRYGRLSFSRVDSPKADIIVTFGRGYHGDRYPFDGPGLILAHAFFPSNGDEDLSGDIHFDDDEDWSVSSNDGTDFFTVALHELGHSLGLSHSTVSDSVMFPYYKESQKDSNNLLDYDDILGMYTLYIQRTLNEDQFETSTKQQFTTANSVGTRPWRTRPWFGPRKPTSTETPTSKATTPFSRDDGSIDDDQVQDPRGKTLPNICNGHFDAVATLRGELFIFKNQYIWRLKDKGFIYPGYPTLIRQMFPKLPENITKIDAAYQRPDGNIVFFTGTLVWIFNGFEFIEDSPLSLTHYELPEYLDSVDAVQTWAKNGKTYIYKRDRFWRYNEKTKTMDAGYPMSMERWKGVPNDLDAAISWKDGVTYFFKGDLFWKFDNNWITTTEESPLPVSPIWLGCQEVEKMKRLSGP</sequence>
<dbReference type="Proteomes" id="UP001566132">
    <property type="component" value="Unassembled WGS sequence"/>
</dbReference>
<name>A0ABD1E914_HYPHA</name>
<dbReference type="GO" id="GO:0046872">
    <property type="term" value="F:metal ion binding"/>
    <property type="evidence" value="ECO:0007669"/>
    <property type="project" value="UniProtKB-KW"/>
</dbReference>
<comment type="similarity">
    <text evidence="1">Belongs to the peptidase M10A family.</text>
</comment>
<dbReference type="SMART" id="SM00235">
    <property type="entry name" value="ZnMc"/>
    <property type="match status" value="1"/>
</dbReference>
<dbReference type="InterPro" id="IPR021190">
    <property type="entry name" value="Pept_M10A"/>
</dbReference>
<feature type="binding site" evidence="11">
    <location>
        <position position="162"/>
    </location>
    <ligand>
        <name>Ca(2+)</name>
        <dbReference type="ChEBI" id="CHEBI:29108"/>
        <label>2</label>
    </ligand>
</feature>
<dbReference type="EMBL" id="JBDJPC010000009">
    <property type="protein sequence ID" value="KAL1490885.1"/>
    <property type="molecule type" value="Genomic_DNA"/>
</dbReference>
<dbReference type="InterPro" id="IPR000585">
    <property type="entry name" value="Hemopexin-like_dom"/>
</dbReference>
<keyword evidence="11" id="KW-0106">Calcium</keyword>
<dbReference type="PRINTS" id="PR00138">
    <property type="entry name" value="MATRIXIN"/>
</dbReference>
<dbReference type="PROSITE" id="PS51642">
    <property type="entry name" value="HEMOPEXIN_2"/>
    <property type="match status" value="3"/>
</dbReference>
<feature type="binding site" evidence="11">
    <location>
        <position position="203"/>
    </location>
    <ligand>
        <name>Zn(2+)</name>
        <dbReference type="ChEBI" id="CHEBI:29105"/>
        <label>1</label>
    </ligand>
</feature>
<dbReference type="Pfam" id="PF00413">
    <property type="entry name" value="Peptidase_M10"/>
    <property type="match status" value="1"/>
</dbReference>
<evidence type="ECO:0000256" key="11">
    <source>
        <dbReference type="PIRSR" id="PIRSR621190-2"/>
    </source>
</evidence>
<dbReference type="InterPro" id="IPR001818">
    <property type="entry name" value="Pept_M10_metallopeptidase"/>
</dbReference>
<dbReference type="SMART" id="SM00120">
    <property type="entry name" value="HX"/>
    <property type="match status" value="4"/>
</dbReference>
<feature type="binding site" evidence="10">
    <location>
        <position position="236"/>
    </location>
    <ligand>
        <name>Zn(2+)</name>
        <dbReference type="ChEBI" id="CHEBI:29105"/>
        <label>2</label>
        <note>catalytic</note>
    </ligand>
</feature>
<keyword evidence="3 10" id="KW-0479">Metal-binding</keyword>
<dbReference type="InterPro" id="IPR006026">
    <property type="entry name" value="Peptidase_Metallo"/>
</dbReference>
<keyword evidence="17" id="KW-1185">Reference proteome</keyword>
<feature type="binding site" evidence="11">
    <location>
        <position position="179"/>
    </location>
    <ligand>
        <name>Ca(2+)</name>
        <dbReference type="ChEBI" id="CHEBI:29108"/>
        <label>3</label>
    </ligand>
</feature>
<dbReference type="PANTHER" id="PTHR10201:SF169">
    <property type="entry name" value="MATRIX METALLOPROTEINASE-16-LIKE PROTEIN"/>
    <property type="match status" value="1"/>
</dbReference>
<comment type="caution">
    <text evidence="16">The sequence shown here is derived from an EMBL/GenBank/DDBJ whole genome shotgun (WGS) entry which is preliminary data.</text>
</comment>
<protein>
    <recommendedName>
        <fullName evidence="15">Peptidase metallopeptidase domain-containing protein</fullName>
    </recommendedName>
</protein>
<evidence type="ECO:0000256" key="8">
    <source>
        <dbReference type="ARBA" id="ARBA00023145"/>
    </source>
</evidence>
<feature type="binding site" evidence="11">
    <location>
        <position position="205"/>
    </location>
    <ligand>
        <name>Ca(2+)</name>
        <dbReference type="ChEBI" id="CHEBI:29108"/>
        <label>3</label>
    </ligand>
</feature>
<evidence type="ECO:0000256" key="9">
    <source>
        <dbReference type="PIRSR" id="PIRSR001191-1"/>
    </source>
</evidence>
<evidence type="ECO:0000256" key="5">
    <source>
        <dbReference type="ARBA" id="ARBA00022801"/>
    </source>
</evidence>
<keyword evidence="6 10" id="KW-0862">Zinc</keyword>
<feature type="binding site" evidence="11">
    <location>
        <position position="172"/>
    </location>
    <ligand>
        <name>Zn(2+)</name>
        <dbReference type="ChEBI" id="CHEBI:29105"/>
        <label>1</label>
    </ligand>
</feature>
<keyword evidence="8" id="KW-0865">Zymogen</keyword>
<dbReference type="FunFam" id="2.110.10.10:FF:000018">
    <property type="entry name" value="Matrix metallopeptidase 25b"/>
    <property type="match status" value="1"/>
</dbReference>
<feature type="binding site" evidence="11">
    <location>
        <position position="403"/>
    </location>
    <ligand>
        <name>Ca(2+)</name>
        <dbReference type="ChEBI" id="CHEBI:29108"/>
        <label>4</label>
    </ligand>
</feature>
<dbReference type="InterPro" id="IPR036365">
    <property type="entry name" value="PGBD-like_sf"/>
</dbReference>
<feature type="compositionally biased region" description="Low complexity" evidence="13">
    <location>
        <begin position="308"/>
        <end position="324"/>
    </location>
</feature>
<feature type="binding site" evidence="11">
    <location>
        <position position="187"/>
    </location>
    <ligand>
        <name>Zn(2+)</name>
        <dbReference type="ChEBI" id="CHEBI:29105"/>
        <label>1</label>
    </ligand>
</feature>
<feature type="binding site" evidence="11">
    <location>
        <position position="206"/>
    </location>
    <ligand>
        <name>Ca(2+)</name>
        <dbReference type="ChEBI" id="CHEBI:29108"/>
        <label>1</label>
    </ligand>
</feature>